<dbReference type="EMBL" id="CP111024">
    <property type="protein sequence ID" value="WAR22769.1"/>
    <property type="molecule type" value="Genomic_DNA"/>
</dbReference>
<reference evidence="2" key="1">
    <citation type="submission" date="2022-11" db="EMBL/GenBank/DDBJ databases">
        <title>Centuries of genome instability and evolution in soft-shell clam transmissible cancer (bioRxiv).</title>
        <authorList>
            <person name="Hart S.F.M."/>
            <person name="Yonemitsu M.A."/>
            <person name="Giersch R.M."/>
            <person name="Beal B.F."/>
            <person name="Arriagada G."/>
            <person name="Davis B.W."/>
            <person name="Ostrander E.A."/>
            <person name="Goff S.P."/>
            <person name="Metzger M.J."/>
        </authorList>
    </citation>
    <scope>NUCLEOTIDE SEQUENCE</scope>
    <source>
        <strain evidence="2">MELC-2E11</strain>
        <tissue evidence="2">Siphon/mantle</tissue>
    </source>
</reference>
<feature type="region of interest" description="Disordered" evidence="1">
    <location>
        <begin position="22"/>
        <end position="190"/>
    </location>
</feature>
<gene>
    <name evidence="2" type="ORF">MAR_036438</name>
</gene>
<name>A0ABY7FN69_MYAAR</name>
<organism evidence="2 3">
    <name type="scientific">Mya arenaria</name>
    <name type="common">Soft-shell clam</name>
    <dbReference type="NCBI Taxonomy" id="6604"/>
    <lineage>
        <taxon>Eukaryota</taxon>
        <taxon>Metazoa</taxon>
        <taxon>Spiralia</taxon>
        <taxon>Lophotrochozoa</taxon>
        <taxon>Mollusca</taxon>
        <taxon>Bivalvia</taxon>
        <taxon>Autobranchia</taxon>
        <taxon>Heteroconchia</taxon>
        <taxon>Euheterodonta</taxon>
        <taxon>Imparidentia</taxon>
        <taxon>Neoheterodontei</taxon>
        <taxon>Myida</taxon>
        <taxon>Myoidea</taxon>
        <taxon>Myidae</taxon>
        <taxon>Mya</taxon>
    </lineage>
</organism>
<keyword evidence="3" id="KW-1185">Reference proteome</keyword>
<evidence type="ECO:0000313" key="2">
    <source>
        <dbReference type="EMBL" id="WAR22769.1"/>
    </source>
</evidence>
<proteinExistence type="predicted"/>
<feature type="compositionally biased region" description="Basic and acidic residues" evidence="1">
    <location>
        <begin position="34"/>
        <end position="49"/>
    </location>
</feature>
<dbReference type="Proteomes" id="UP001164746">
    <property type="component" value="Chromosome 13"/>
</dbReference>
<evidence type="ECO:0000256" key="1">
    <source>
        <dbReference type="SAM" id="MobiDB-lite"/>
    </source>
</evidence>
<feature type="compositionally biased region" description="Low complexity" evidence="1">
    <location>
        <begin position="168"/>
        <end position="184"/>
    </location>
</feature>
<protein>
    <submittedName>
        <fullName evidence="2">Uncharacterized protein</fullName>
    </submittedName>
</protein>
<accession>A0ABY7FN69</accession>
<sequence>MSSFLFIVLTPNSEDVLVTCGKKKTAKDDETESKDDPKVKEETEEKTENENEDAAGENEQKLDGDVNGNEQKDGDGKTDDKIDDSLKENEVIETGSVGSEVIDEGTNVDLAEVKVRVDDGEDNTESSKEASSDESEADEKQVGRFLVKVTEDKSDNEEGGNVGEDTTRSTSSMTRSVSSNRSLSPLKAVGSNRSMEKIAMETKISTAEVSEETPTGENTLTEVESGELTPLVILEMPLYKKVDEMLESFGITTIDREVIGNSKYRKFSFILDDSQMCEKVLNKLGTLGVGSVKDSSFSIVFQEK</sequence>
<evidence type="ECO:0000313" key="3">
    <source>
        <dbReference type="Proteomes" id="UP001164746"/>
    </source>
</evidence>
<feature type="compositionally biased region" description="Basic and acidic residues" evidence="1">
    <location>
        <begin position="58"/>
        <end position="90"/>
    </location>
</feature>